<accession>A0A2H3NR26</accession>
<dbReference type="Proteomes" id="UP000221024">
    <property type="component" value="Unassembled WGS sequence"/>
</dbReference>
<dbReference type="Gene3D" id="3.90.25.10">
    <property type="entry name" value="UDP-galactose 4-epimerase, domain 1"/>
    <property type="match status" value="1"/>
</dbReference>
<sequence length="312" mass="34317">MKLLCSGAAGFIGSHVAEAFIEDGHDVHIVDDLSGGKRSNVPSGATFHHLDIRSEEATALVQAERFDMLVHHAAQMNVRESVKHPREDASVNVDGLLNLMEAGRENGLQRVLFASTGGAIYGDPVYAPQDEEHPLCPVSPYGVSKLASEKYLDFYREEYGIPYVSLRYANVYGPRQNPAGEAGVIAIFIEQMLNGETPTIYGDGTQTRDYIYIDDVVAMNRAVMEYEGTRIFNVGTGEETSLNTLFESIQKHTDPSIDNTYGPVQPGEQMRSVLDISRAKNELGWSPTTDMDYGIGKTVEWFAAQLTSSQSQ</sequence>
<proteinExistence type="inferred from homology"/>
<feature type="domain" description="NAD-dependent epimerase/dehydratase" evidence="2">
    <location>
        <begin position="6"/>
        <end position="235"/>
    </location>
</feature>
<dbReference type="OrthoDB" id="9801785at2"/>
<dbReference type="Pfam" id="PF01370">
    <property type="entry name" value="Epimerase"/>
    <property type="match status" value="1"/>
</dbReference>
<dbReference type="RefSeq" id="WP_098060920.1">
    <property type="nucleotide sequence ID" value="NZ_PDEP01000001.1"/>
</dbReference>
<dbReference type="InterPro" id="IPR036291">
    <property type="entry name" value="NAD(P)-bd_dom_sf"/>
</dbReference>
<evidence type="ECO:0000313" key="4">
    <source>
        <dbReference type="Proteomes" id="UP000221024"/>
    </source>
</evidence>
<comment type="similarity">
    <text evidence="1">Belongs to the NAD(P)-dependent epimerase/dehydratase family.</text>
</comment>
<dbReference type="EMBL" id="PDEP01000001">
    <property type="protein sequence ID" value="PEN09522.1"/>
    <property type="molecule type" value="Genomic_DNA"/>
</dbReference>
<protein>
    <submittedName>
        <fullName evidence="3">UDP-glucose 4-epimerase</fullName>
    </submittedName>
</protein>
<name>A0A2H3NR26_9BACT</name>
<dbReference type="Gene3D" id="3.40.50.720">
    <property type="entry name" value="NAD(P)-binding Rossmann-like Domain"/>
    <property type="match status" value="1"/>
</dbReference>
<dbReference type="PANTHER" id="PTHR43000">
    <property type="entry name" value="DTDP-D-GLUCOSE 4,6-DEHYDRATASE-RELATED"/>
    <property type="match status" value="1"/>
</dbReference>
<evidence type="ECO:0000256" key="1">
    <source>
        <dbReference type="ARBA" id="ARBA00007637"/>
    </source>
</evidence>
<evidence type="ECO:0000259" key="2">
    <source>
        <dbReference type="Pfam" id="PF01370"/>
    </source>
</evidence>
<comment type="caution">
    <text evidence="3">The sequence shown here is derived from an EMBL/GenBank/DDBJ whole genome shotgun (WGS) entry which is preliminary data.</text>
</comment>
<dbReference type="InterPro" id="IPR001509">
    <property type="entry name" value="Epimerase_deHydtase"/>
</dbReference>
<gene>
    <name evidence="3" type="ORF">CRI93_01975</name>
</gene>
<dbReference type="SUPFAM" id="SSF51735">
    <property type="entry name" value="NAD(P)-binding Rossmann-fold domains"/>
    <property type="match status" value="1"/>
</dbReference>
<organism evidence="3 4">
    <name type="scientific">Longimonas halophila</name>
    <dbReference type="NCBI Taxonomy" id="1469170"/>
    <lineage>
        <taxon>Bacteria</taxon>
        <taxon>Pseudomonadati</taxon>
        <taxon>Rhodothermota</taxon>
        <taxon>Rhodothermia</taxon>
        <taxon>Rhodothermales</taxon>
        <taxon>Salisaetaceae</taxon>
        <taxon>Longimonas</taxon>
    </lineage>
</organism>
<keyword evidence="4" id="KW-1185">Reference proteome</keyword>
<evidence type="ECO:0000313" key="3">
    <source>
        <dbReference type="EMBL" id="PEN09522.1"/>
    </source>
</evidence>
<reference evidence="3 4" key="1">
    <citation type="submission" date="2017-10" db="EMBL/GenBank/DDBJ databases">
        <title>Draft genome of Longimonas halophila.</title>
        <authorList>
            <person name="Goh K.M."/>
            <person name="Shamsir M.S."/>
            <person name="Lim S.W."/>
        </authorList>
    </citation>
    <scope>NUCLEOTIDE SEQUENCE [LARGE SCALE GENOMIC DNA]</scope>
    <source>
        <strain evidence="3 4">KCTC 42399</strain>
    </source>
</reference>
<dbReference type="AlphaFoldDB" id="A0A2H3NR26"/>